<evidence type="ECO:0000313" key="1">
    <source>
        <dbReference type="EMBL" id="QBF44966.1"/>
    </source>
</evidence>
<dbReference type="OrthoDB" id="3830029at2"/>
<dbReference type="RefSeq" id="WP_114204277.1">
    <property type="nucleotide sequence ID" value="NZ_CP036164.1"/>
</dbReference>
<evidence type="ECO:0000313" key="2">
    <source>
        <dbReference type="Proteomes" id="UP000290408"/>
    </source>
</evidence>
<dbReference type="Proteomes" id="UP000290408">
    <property type="component" value="Chromosome"/>
</dbReference>
<dbReference type="AlphaFoldDB" id="A0A4P6MQH7"/>
<accession>A0A4P6MQH7</accession>
<gene>
    <name evidence="1" type="ORF">EXU32_00975</name>
</gene>
<organism evidence="1 2">
    <name type="scientific">Janibacter limosus</name>
    <dbReference type="NCBI Taxonomy" id="53458"/>
    <lineage>
        <taxon>Bacteria</taxon>
        <taxon>Bacillati</taxon>
        <taxon>Actinomycetota</taxon>
        <taxon>Actinomycetes</taxon>
        <taxon>Micrococcales</taxon>
        <taxon>Intrasporangiaceae</taxon>
        <taxon>Janibacter</taxon>
    </lineage>
</organism>
<sequence length="132" mass="14439">MISEPGRDLLEEVLRQVVGQEAQIEWVDEGREWSAHARLVGAGGLVSHVLTSGEIQMARFEDPPCSTVILTSTDEDEVREALAKLARAVAEYSAGGGHVVQRKGLFGTRPVLVLRTTEGEWRIGKRSGTIPY</sequence>
<proteinExistence type="predicted"/>
<name>A0A4P6MQH7_9MICO</name>
<dbReference type="EMBL" id="CP036164">
    <property type="protein sequence ID" value="QBF44966.1"/>
    <property type="molecule type" value="Genomic_DNA"/>
</dbReference>
<keyword evidence="2" id="KW-1185">Reference proteome</keyword>
<dbReference type="KEGG" id="jli:EXU32_00975"/>
<protein>
    <submittedName>
        <fullName evidence="1">Uncharacterized protein</fullName>
    </submittedName>
</protein>
<reference evidence="1 2" key="1">
    <citation type="submission" date="2019-02" db="EMBL/GenBank/DDBJ databases">
        <title>Genomic data mining of an Antarctic deep-sea actinobacterium, Janibacterlimosus P3-3-X1.</title>
        <authorList>
            <person name="Liao L."/>
            <person name="Chen B."/>
        </authorList>
    </citation>
    <scope>NUCLEOTIDE SEQUENCE [LARGE SCALE GENOMIC DNA]</scope>
    <source>
        <strain evidence="1 2">P3-3-X1</strain>
    </source>
</reference>